<organism evidence="4 5">
    <name type="scientific">Stephania yunnanensis</name>
    <dbReference type="NCBI Taxonomy" id="152371"/>
    <lineage>
        <taxon>Eukaryota</taxon>
        <taxon>Viridiplantae</taxon>
        <taxon>Streptophyta</taxon>
        <taxon>Embryophyta</taxon>
        <taxon>Tracheophyta</taxon>
        <taxon>Spermatophyta</taxon>
        <taxon>Magnoliopsida</taxon>
        <taxon>Ranunculales</taxon>
        <taxon>Menispermaceae</taxon>
        <taxon>Menispermoideae</taxon>
        <taxon>Cissampelideae</taxon>
        <taxon>Stephania</taxon>
    </lineage>
</organism>
<dbReference type="GO" id="GO:0046872">
    <property type="term" value="F:metal ion binding"/>
    <property type="evidence" value="ECO:0007669"/>
    <property type="project" value="UniProtKB-KW"/>
</dbReference>
<sequence>MSGDAPRVACRCGPEVAAHIRLIATRVVRVHVSGKPREEPSERKWGHPPKGSWGSEQYMEVQQVLHMNGGEGETSYAFNSSLQRAVIGMVKPIIEKTILDMCCTVFPPECLCVADLGCSSGPNTLLVVSQILDTTTKVCRSLNRLSPGFQVFLNDLPGNDFNTIFKSLPDFYNKLKKQNNGGESRPNCFITGTPGSFYDRLFPDKSIHFIHSSYSLHFLSQVPRGLGTEDNGPALNNGNIYLSRTSPPSACMAYKEQFAKDFSLFLNLRSKEMIPGGRAVLTFMGRRTDDSSLDENCTPWTMLALALNDMVSEGLIEEAKLGSFNLPYYAACTQEVRDIIEGEGSFNLDRFDTFEVSWDANVVSNFDNNKIKSVISSKMDKQSRAISISNTIRSVAEPLVSSHFGHGIIDDVFNRFKDRVAQLLTKEEPKPETPPQLGEQARGDRDRRCRGACLASRSRRACSPSWGCLGPSQNIINLLGLTD</sequence>
<accession>A0AAP0L4M9</accession>
<dbReference type="InterPro" id="IPR042086">
    <property type="entry name" value="MeTrfase_capping"/>
</dbReference>
<evidence type="ECO:0000256" key="3">
    <source>
        <dbReference type="SAM" id="MobiDB-lite"/>
    </source>
</evidence>
<dbReference type="Proteomes" id="UP001420932">
    <property type="component" value="Unassembled WGS sequence"/>
</dbReference>
<protein>
    <recommendedName>
        <fullName evidence="6">Jasmonate O-methyltransferase</fullName>
    </recommendedName>
</protein>
<name>A0AAP0L4M9_9MAGN</name>
<reference evidence="4 5" key="1">
    <citation type="submission" date="2024-01" db="EMBL/GenBank/DDBJ databases">
        <title>Genome assemblies of Stephania.</title>
        <authorList>
            <person name="Yang L."/>
        </authorList>
    </citation>
    <scope>NUCLEOTIDE SEQUENCE [LARGE SCALE GENOMIC DNA]</scope>
    <source>
        <strain evidence="4">YNDBR</strain>
        <tissue evidence="4">Leaf</tissue>
    </source>
</reference>
<dbReference type="AlphaFoldDB" id="A0AAP0L4M9"/>
<evidence type="ECO:0000313" key="4">
    <source>
        <dbReference type="EMBL" id="KAK9164206.1"/>
    </source>
</evidence>
<feature type="compositionally biased region" description="Basic and acidic residues" evidence="3">
    <location>
        <begin position="35"/>
        <end position="45"/>
    </location>
</feature>
<evidence type="ECO:0008006" key="6">
    <source>
        <dbReference type="Google" id="ProtNLM"/>
    </source>
</evidence>
<keyword evidence="2" id="KW-0460">Magnesium</keyword>
<feature type="region of interest" description="Disordered" evidence="3">
    <location>
        <begin position="425"/>
        <end position="444"/>
    </location>
</feature>
<evidence type="ECO:0000256" key="1">
    <source>
        <dbReference type="ARBA" id="ARBA00022723"/>
    </source>
</evidence>
<dbReference type="Pfam" id="PF03492">
    <property type="entry name" value="Methyltransf_7"/>
    <property type="match status" value="1"/>
</dbReference>
<dbReference type="PANTHER" id="PTHR31009">
    <property type="entry name" value="S-ADENOSYL-L-METHIONINE:CARBOXYL METHYLTRANSFERASE FAMILY PROTEIN"/>
    <property type="match status" value="1"/>
</dbReference>
<dbReference type="Gene3D" id="3.40.50.150">
    <property type="entry name" value="Vaccinia Virus protein VP39"/>
    <property type="match status" value="1"/>
</dbReference>
<feature type="region of interest" description="Disordered" evidence="3">
    <location>
        <begin position="33"/>
        <end position="52"/>
    </location>
</feature>
<evidence type="ECO:0000256" key="2">
    <source>
        <dbReference type="ARBA" id="ARBA00022842"/>
    </source>
</evidence>
<keyword evidence="1" id="KW-0479">Metal-binding</keyword>
<dbReference type="SUPFAM" id="SSF53335">
    <property type="entry name" value="S-adenosyl-L-methionine-dependent methyltransferases"/>
    <property type="match status" value="1"/>
</dbReference>
<dbReference type="EMBL" id="JBBNAF010000002">
    <property type="protein sequence ID" value="KAK9164206.1"/>
    <property type="molecule type" value="Genomic_DNA"/>
</dbReference>
<comment type="caution">
    <text evidence="4">The sequence shown here is derived from an EMBL/GenBank/DDBJ whole genome shotgun (WGS) entry which is preliminary data.</text>
</comment>
<dbReference type="InterPro" id="IPR029063">
    <property type="entry name" value="SAM-dependent_MTases_sf"/>
</dbReference>
<keyword evidence="5" id="KW-1185">Reference proteome</keyword>
<proteinExistence type="predicted"/>
<dbReference type="Gene3D" id="1.10.1200.270">
    <property type="entry name" value="Methyltransferase, alpha-helical capping domain"/>
    <property type="match status" value="1"/>
</dbReference>
<dbReference type="GO" id="GO:0008168">
    <property type="term" value="F:methyltransferase activity"/>
    <property type="evidence" value="ECO:0007669"/>
    <property type="project" value="InterPro"/>
</dbReference>
<gene>
    <name evidence="4" type="ORF">Syun_005108</name>
</gene>
<dbReference type="InterPro" id="IPR005299">
    <property type="entry name" value="MeTrfase_7"/>
</dbReference>
<evidence type="ECO:0000313" key="5">
    <source>
        <dbReference type="Proteomes" id="UP001420932"/>
    </source>
</evidence>